<accession>A0A9W8K1E2</accession>
<feature type="region of interest" description="Disordered" evidence="1">
    <location>
        <begin position="34"/>
        <end position="74"/>
    </location>
</feature>
<evidence type="ECO:0008006" key="4">
    <source>
        <dbReference type="Google" id="ProtNLM"/>
    </source>
</evidence>
<organism evidence="2 3">
    <name type="scientific">Agrocybe chaxingu</name>
    <dbReference type="NCBI Taxonomy" id="84603"/>
    <lineage>
        <taxon>Eukaryota</taxon>
        <taxon>Fungi</taxon>
        <taxon>Dikarya</taxon>
        <taxon>Basidiomycota</taxon>
        <taxon>Agaricomycotina</taxon>
        <taxon>Agaricomycetes</taxon>
        <taxon>Agaricomycetidae</taxon>
        <taxon>Agaricales</taxon>
        <taxon>Agaricineae</taxon>
        <taxon>Strophariaceae</taxon>
        <taxon>Agrocybe</taxon>
    </lineage>
</organism>
<dbReference type="AlphaFoldDB" id="A0A9W8K1E2"/>
<dbReference type="Pfam" id="PF02992">
    <property type="entry name" value="Transposase_21"/>
    <property type="match status" value="1"/>
</dbReference>
<gene>
    <name evidence="2" type="ORF">NLJ89_g5302</name>
</gene>
<protein>
    <recommendedName>
        <fullName evidence="4">DUF4218 domain-containing protein</fullName>
    </recommendedName>
</protein>
<sequence>MLFCTCPTCAKSPDIDPVTKAPLAGRYVSSGEFKKHQAQKDRLHKPEGSSLLKKSRASLKKEKQTEGPLGPLGPSTVPALQFASFPEAKVGETTTVEHVKDPLLMKRLMAINDKLDKAPLSSFSKSGFVFTTPPLRTSRPMKIPDATYLSLLDTVAVNAPLLAHERLLDTFGDVVSLALNTSRDDDAVHMGSMLASLIESQRLVLLKLKMGVWERYWKFALSKELILDGYEFTINVPLGSHLSKPLINSNPAILTCYFIIGAMHLNNGVSLDNCCFLLESLRLLLSLTSSCSPNVLMNTSPNCLPSDVETVLAHLHLQPTTRAYVCCPSCYELYPYDKDRPCGYPEKCTRRSTPKSSPCNATLRKPTGPKVPKPIRLYLHHEVDDWLGTLFSQRDIEISLDHDLKARSTNGLWDIWDAPELYSFLGPEQDPAHPFIYRTGREARLVFGLNMDGFNPFSNKEAGKIVTTGAIYMVCLNLPAAIRHDIENMFLVGVIPGPSHPSLDQINSLLRPLVDDLLSLWHHGVYLSSTSVYPQGRLVRGALIPVICDLPAARQISGFAGHSSLHQCSFCLLKADEIDNLDPSSWPTRSVEEHRHLAQEWLNAPMEKKRAEIFKDSGIRWHCRQIWGMDVKFEDGEFPSLDDDKPGRVSEVSMQKANDTLRNRPESELWKLPISALRELTRNLDGTPHGTPPHGYAKKALVKNLIAYRIYRGWFDAEDNRLVSAECSEPVVDEPKLQGTQSDKAPTHKQKGRRLCPPTAQEMELSEETLLTGSKTKLGKLRKMVLMQLCRLKKISFDEKECTVKILLELLEAWRLRHGVVDASGNLLKPKDGRRKKGTAVLGRETLKQVQADIERLQLPSWVTPAPSQPGVAKRGKFTADQWRSFCTYNLVFTLIRLWGSEKEESQRRGMLNNFLHLVTAVKLGSMRCMTEDRIWQYTEHIFVYLDTLHDLFKGTTLTPYQHLALHIPSRLRGFSPTHAWRCFTFERYNFVLQHIPTNMKFGELESTMFKRFCMGQNLRALFKPEEIPKSIHHIITLWDKVHSTDVRGTLRSDAFTFDRHYQEQPETKVWNDNEEQRLPTVWYVALRCWIQKHEPDSNSSLSHHALMKKKMDRLGEVYQPEAQSPPNSHVYYRDGEGKPAAGSIQAIFSHCRMDRDTTQKTDTFFILKQYQPLPARLEGYDPYRRYPLVAGRMFQKATYPEVIIVNSRSLLYHFAYGEVSMPQIDIPTIVAIPLDRC</sequence>
<dbReference type="OrthoDB" id="3248986at2759"/>
<dbReference type="Proteomes" id="UP001148786">
    <property type="component" value="Unassembled WGS sequence"/>
</dbReference>
<evidence type="ECO:0000313" key="2">
    <source>
        <dbReference type="EMBL" id="KAJ3509285.1"/>
    </source>
</evidence>
<feature type="region of interest" description="Disordered" evidence="1">
    <location>
        <begin position="733"/>
        <end position="756"/>
    </location>
</feature>
<reference evidence="2" key="1">
    <citation type="submission" date="2022-07" db="EMBL/GenBank/DDBJ databases">
        <title>Genome Sequence of Agrocybe chaxingu.</title>
        <authorList>
            <person name="Buettner E."/>
        </authorList>
    </citation>
    <scope>NUCLEOTIDE SEQUENCE</scope>
    <source>
        <strain evidence="2">MP-N11</strain>
    </source>
</reference>
<feature type="compositionally biased region" description="Basic and acidic residues" evidence="1">
    <location>
        <begin position="34"/>
        <end position="47"/>
    </location>
</feature>
<proteinExistence type="predicted"/>
<evidence type="ECO:0000256" key="1">
    <source>
        <dbReference type="SAM" id="MobiDB-lite"/>
    </source>
</evidence>
<dbReference type="InterPro" id="IPR004242">
    <property type="entry name" value="Transposase_21"/>
</dbReference>
<evidence type="ECO:0000313" key="3">
    <source>
        <dbReference type="Proteomes" id="UP001148786"/>
    </source>
</evidence>
<comment type="caution">
    <text evidence="2">The sequence shown here is derived from an EMBL/GenBank/DDBJ whole genome shotgun (WGS) entry which is preliminary data.</text>
</comment>
<keyword evidence="3" id="KW-1185">Reference proteome</keyword>
<dbReference type="EMBL" id="JANKHO010000489">
    <property type="protein sequence ID" value="KAJ3509285.1"/>
    <property type="molecule type" value="Genomic_DNA"/>
</dbReference>
<dbReference type="PANTHER" id="PTHR46579">
    <property type="entry name" value="F5/8 TYPE C DOMAIN-CONTAINING PROTEIN-RELATED"/>
    <property type="match status" value="1"/>
</dbReference>
<name>A0A9W8K1E2_9AGAR</name>
<dbReference type="PANTHER" id="PTHR46579:SF1">
    <property type="entry name" value="F5_8 TYPE C DOMAIN-CONTAINING PROTEIN"/>
    <property type="match status" value="1"/>
</dbReference>